<reference evidence="3" key="2">
    <citation type="journal article" date="2021" name="PeerJ">
        <title>Extensive microbial diversity within the chicken gut microbiome revealed by metagenomics and culture.</title>
        <authorList>
            <person name="Gilroy R."/>
            <person name="Ravi A."/>
            <person name="Getino M."/>
            <person name="Pursley I."/>
            <person name="Horton D.L."/>
            <person name="Alikhan N.F."/>
            <person name="Baker D."/>
            <person name="Gharbi K."/>
            <person name="Hall N."/>
            <person name="Watson M."/>
            <person name="Adriaenssens E.M."/>
            <person name="Foster-Nyarko E."/>
            <person name="Jarju S."/>
            <person name="Secka A."/>
            <person name="Antonio M."/>
            <person name="Oren A."/>
            <person name="Chaudhuri R.R."/>
            <person name="La Ragione R."/>
            <person name="Hildebrand F."/>
            <person name="Pallen M.J."/>
        </authorList>
    </citation>
    <scope>NUCLEOTIDE SEQUENCE</scope>
    <source>
        <strain evidence="3">CHK176-6737</strain>
    </source>
</reference>
<name>A0A9D1SP87_9FIRM</name>
<dbReference type="GO" id="GO:0016787">
    <property type="term" value="F:hydrolase activity"/>
    <property type="evidence" value="ECO:0007669"/>
    <property type="project" value="UniProtKB-KW"/>
</dbReference>
<dbReference type="PANTHER" id="PTHR48081:SF8">
    <property type="entry name" value="ALPHA_BETA HYDROLASE FOLD-3 DOMAIN-CONTAINING PROTEIN-RELATED"/>
    <property type="match status" value="1"/>
</dbReference>
<dbReference type="InterPro" id="IPR013094">
    <property type="entry name" value="AB_hydrolase_3"/>
</dbReference>
<dbReference type="InterPro" id="IPR050300">
    <property type="entry name" value="GDXG_lipolytic_enzyme"/>
</dbReference>
<dbReference type="EMBL" id="DVNM01000027">
    <property type="protein sequence ID" value="HIU69320.1"/>
    <property type="molecule type" value="Genomic_DNA"/>
</dbReference>
<gene>
    <name evidence="3" type="ORF">IAD23_05105</name>
</gene>
<dbReference type="Gene3D" id="3.40.50.1820">
    <property type="entry name" value="alpha/beta hydrolase"/>
    <property type="match status" value="1"/>
</dbReference>
<evidence type="ECO:0000313" key="4">
    <source>
        <dbReference type="Proteomes" id="UP000824125"/>
    </source>
</evidence>
<organism evidence="3 4">
    <name type="scientific">Candidatus Scybalenecus merdavium</name>
    <dbReference type="NCBI Taxonomy" id="2840939"/>
    <lineage>
        <taxon>Bacteria</taxon>
        <taxon>Bacillati</taxon>
        <taxon>Bacillota</taxon>
        <taxon>Clostridia</taxon>
        <taxon>Eubacteriales</taxon>
        <taxon>Oscillospiraceae</taxon>
        <taxon>Oscillospiraceae incertae sedis</taxon>
        <taxon>Candidatus Scybalenecus</taxon>
    </lineage>
</organism>
<dbReference type="PANTHER" id="PTHR48081">
    <property type="entry name" value="AB HYDROLASE SUPERFAMILY PROTEIN C4A8.06C"/>
    <property type="match status" value="1"/>
</dbReference>
<dbReference type="SUPFAM" id="SSF53474">
    <property type="entry name" value="alpha/beta-Hydrolases"/>
    <property type="match status" value="1"/>
</dbReference>
<dbReference type="InterPro" id="IPR029058">
    <property type="entry name" value="AB_hydrolase_fold"/>
</dbReference>
<accession>A0A9D1SP87</accession>
<evidence type="ECO:0000256" key="1">
    <source>
        <dbReference type="ARBA" id="ARBA00022801"/>
    </source>
</evidence>
<reference evidence="3" key="1">
    <citation type="submission" date="2020-10" db="EMBL/GenBank/DDBJ databases">
        <authorList>
            <person name="Gilroy R."/>
        </authorList>
    </citation>
    <scope>NUCLEOTIDE SEQUENCE</scope>
    <source>
        <strain evidence="3">CHK176-6737</strain>
    </source>
</reference>
<dbReference type="Pfam" id="PF07859">
    <property type="entry name" value="Abhydrolase_3"/>
    <property type="match status" value="1"/>
</dbReference>
<protein>
    <submittedName>
        <fullName evidence="3">Alpha/beta hydrolase fold domain-containing protein</fullName>
    </submittedName>
</protein>
<evidence type="ECO:0000259" key="2">
    <source>
        <dbReference type="Pfam" id="PF07859"/>
    </source>
</evidence>
<proteinExistence type="predicted"/>
<feature type="domain" description="Alpha/beta hydrolase fold-3" evidence="2">
    <location>
        <begin position="73"/>
        <end position="282"/>
    </location>
</feature>
<evidence type="ECO:0000313" key="3">
    <source>
        <dbReference type="EMBL" id="HIU69320.1"/>
    </source>
</evidence>
<sequence length="306" mass="33945">MSFLGDMITNVAVKRFLNLNPSHCKDPARIIGGGHLPPFQVPQGYERLEYSFGGFKSFLLKKQGGKAKNCVYLIHGGAFIAGLSSMYYQMGMTLIDALGCDVYYIDYRLAPEYVYPCALEDTRTGWAHLQSLGYLPENTALLGDSAGGNLVLALLLSLRDAGRPMPACGVCFSAWADMAANGASYIANYGKDPMFGDPAAVYSDELKERLLHSEIYSYAEGADRKDPYLSPVYGDYHGFVPMYFVNSADEILLSDAQTICEKLRAYGTEAVHDICPGLFHAFPIFYFLPEAKEYMRRACDFMARFI</sequence>
<keyword evidence="1 3" id="KW-0378">Hydrolase</keyword>
<comment type="caution">
    <text evidence="3">The sequence shown here is derived from an EMBL/GenBank/DDBJ whole genome shotgun (WGS) entry which is preliminary data.</text>
</comment>
<dbReference type="AlphaFoldDB" id="A0A9D1SP87"/>
<dbReference type="Proteomes" id="UP000824125">
    <property type="component" value="Unassembled WGS sequence"/>
</dbReference>